<sequence>MKRYVFGCLGGILLVIITKFGFLKNNIGLSIKEIQGSFGWSIVLDPLKVFVFSDDLWVVSKTLDFELDTFIACSTFFGPSSINEVELLPLKGYFPSNWPTNTVVHALLVCNASTELTTLKNIQDNFNPATLPLTQYLLTM</sequence>
<protein>
    <submittedName>
        <fullName evidence="1">Uncharacterized protein</fullName>
    </submittedName>
</protein>
<reference evidence="1 2" key="1">
    <citation type="submission" date="2022-11" db="EMBL/GenBank/DDBJ databases">
        <title>Whole genome sequence of Eschrichtius robustus ER-17-0199.</title>
        <authorList>
            <person name="Bruniche-Olsen A."/>
            <person name="Black A.N."/>
            <person name="Fields C.J."/>
            <person name="Walden K."/>
            <person name="Dewoody J.A."/>
        </authorList>
    </citation>
    <scope>NUCLEOTIDE SEQUENCE [LARGE SCALE GENOMIC DNA]</scope>
    <source>
        <strain evidence="1">ER-17-0199</strain>
        <tissue evidence="1">Blubber</tissue>
    </source>
</reference>
<dbReference type="EMBL" id="JAIQCJ010002160">
    <property type="protein sequence ID" value="KAJ8780393.1"/>
    <property type="molecule type" value="Genomic_DNA"/>
</dbReference>
<dbReference type="Proteomes" id="UP001159641">
    <property type="component" value="Unassembled WGS sequence"/>
</dbReference>
<keyword evidence="2" id="KW-1185">Reference proteome</keyword>
<evidence type="ECO:0000313" key="2">
    <source>
        <dbReference type="Proteomes" id="UP001159641"/>
    </source>
</evidence>
<organism evidence="1 2">
    <name type="scientific">Eschrichtius robustus</name>
    <name type="common">California gray whale</name>
    <name type="synonym">Eschrichtius gibbosus</name>
    <dbReference type="NCBI Taxonomy" id="9764"/>
    <lineage>
        <taxon>Eukaryota</taxon>
        <taxon>Metazoa</taxon>
        <taxon>Chordata</taxon>
        <taxon>Craniata</taxon>
        <taxon>Vertebrata</taxon>
        <taxon>Euteleostomi</taxon>
        <taxon>Mammalia</taxon>
        <taxon>Eutheria</taxon>
        <taxon>Laurasiatheria</taxon>
        <taxon>Artiodactyla</taxon>
        <taxon>Whippomorpha</taxon>
        <taxon>Cetacea</taxon>
        <taxon>Mysticeti</taxon>
        <taxon>Eschrichtiidae</taxon>
        <taxon>Eschrichtius</taxon>
    </lineage>
</organism>
<name>A0AB34GK42_ESCRO</name>
<accession>A0AB34GK42</accession>
<comment type="caution">
    <text evidence="1">The sequence shown here is derived from an EMBL/GenBank/DDBJ whole genome shotgun (WGS) entry which is preliminary data.</text>
</comment>
<proteinExistence type="predicted"/>
<gene>
    <name evidence="1" type="ORF">J1605_011657</name>
</gene>
<evidence type="ECO:0000313" key="1">
    <source>
        <dbReference type="EMBL" id="KAJ8780393.1"/>
    </source>
</evidence>
<dbReference type="AlphaFoldDB" id="A0AB34GK42"/>